<feature type="domain" description="Cupin-like" evidence="2">
    <location>
        <begin position="153"/>
        <end position="260"/>
    </location>
</feature>
<dbReference type="Pfam" id="PF13621">
    <property type="entry name" value="Cupin_8"/>
    <property type="match status" value="1"/>
</dbReference>
<feature type="transmembrane region" description="Helical" evidence="1">
    <location>
        <begin position="6"/>
        <end position="23"/>
    </location>
</feature>
<keyword evidence="1" id="KW-0472">Membrane</keyword>
<proteinExistence type="predicted"/>
<keyword evidence="1" id="KW-1133">Transmembrane helix</keyword>
<evidence type="ECO:0000313" key="3">
    <source>
        <dbReference type="EMBL" id="QHT17890.1"/>
    </source>
</evidence>
<dbReference type="InterPro" id="IPR014710">
    <property type="entry name" value="RmlC-like_jellyroll"/>
</dbReference>
<keyword evidence="1" id="KW-0812">Transmembrane</keyword>
<dbReference type="Gene3D" id="2.60.120.10">
    <property type="entry name" value="Jelly Rolls"/>
    <property type="match status" value="1"/>
</dbReference>
<protein>
    <recommendedName>
        <fullName evidence="2">Cupin-like domain-containing protein</fullName>
    </recommendedName>
</protein>
<dbReference type="AlphaFoldDB" id="A0A6C0DNW1"/>
<dbReference type="InterPro" id="IPR041667">
    <property type="entry name" value="Cupin_8"/>
</dbReference>
<sequence length="342" mass="39970">MYMSAIFNIVLFFIVFFIYTHVVHQLKKSEDLEIYEMDYVSNAHLQEVCDVKQPVLFEYQSIAPSFFEQLTLDHISEVGGAYDIKIKDVQDYWKSDESVDYAILPFHAAATLMSSDTQANYFTEKNEDFVDESGLAPLFQESNEFLKPYMTLQTKYDVLMGSRNVHTPLRYHTEYRKFLFVMSGKIKVKMTPWKSGKYLYPIHDYDNYEFKSPVDVWKPQRKYLHEMDKIRFLEFDISAGHAFYIPPYWWYSIKYSDSTDNLLCGITYNSIMNCAVNIPNWGLYFLQQQNIHKKLVKTIDLAQTIVDASAQELDIDENSTEKTVAGIKIIDSAIIEQPVSVE</sequence>
<dbReference type="SUPFAM" id="SSF51197">
    <property type="entry name" value="Clavaminate synthase-like"/>
    <property type="match status" value="1"/>
</dbReference>
<name>A0A6C0DNW1_9ZZZZ</name>
<dbReference type="EMBL" id="MN739646">
    <property type="protein sequence ID" value="QHT17890.1"/>
    <property type="molecule type" value="Genomic_DNA"/>
</dbReference>
<evidence type="ECO:0000259" key="2">
    <source>
        <dbReference type="Pfam" id="PF13621"/>
    </source>
</evidence>
<accession>A0A6C0DNW1</accession>
<reference evidence="3" key="1">
    <citation type="journal article" date="2020" name="Nature">
        <title>Giant virus diversity and host interactions through global metagenomics.</title>
        <authorList>
            <person name="Schulz F."/>
            <person name="Roux S."/>
            <person name="Paez-Espino D."/>
            <person name="Jungbluth S."/>
            <person name="Walsh D.A."/>
            <person name="Denef V.J."/>
            <person name="McMahon K.D."/>
            <person name="Konstantinidis K.T."/>
            <person name="Eloe-Fadrosh E.A."/>
            <person name="Kyrpides N.C."/>
            <person name="Woyke T."/>
        </authorList>
    </citation>
    <scope>NUCLEOTIDE SEQUENCE</scope>
    <source>
        <strain evidence="3">GVMAG-M-3300023174-3</strain>
    </source>
</reference>
<organism evidence="3">
    <name type="scientific">viral metagenome</name>
    <dbReference type="NCBI Taxonomy" id="1070528"/>
    <lineage>
        <taxon>unclassified sequences</taxon>
        <taxon>metagenomes</taxon>
        <taxon>organismal metagenomes</taxon>
    </lineage>
</organism>
<evidence type="ECO:0000256" key="1">
    <source>
        <dbReference type="SAM" id="Phobius"/>
    </source>
</evidence>